<sequence length="164" mass="19341">EQWWLNMDIPIPSPLIRIEHTSTEEVNSLYLKACLDRLEEIIHYHFRDRSFIVQAVTHTSYSQNRCTDNYQRLEFIGDAVLDYLVTCLIYARHCTSTPGQMTDMRSYFVNNETLARVAIKFGLQRHLLHMAPKLQAAIDKFVILSRHETPRYELITEEEDHSIE</sequence>
<dbReference type="Proteomes" id="UP001381693">
    <property type="component" value="Unassembled WGS sequence"/>
</dbReference>
<evidence type="ECO:0000256" key="1">
    <source>
        <dbReference type="ARBA" id="ARBA00022801"/>
    </source>
</evidence>
<dbReference type="GO" id="GO:0006396">
    <property type="term" value="P:RNA processing"/>
    <property type="evidence" value="ECO:0007669"/>
    <property type="project" value="InterPro"/>
</dbReference>
<evidence type="ECO:0000313" key="3">
    <source>
        <dbReference type="EMBL" id="KAK7071929.1"/>
    </source>
</evidence>
<keyword evidence="4" id="KW-1185">Reference proteome</keyword>
<dbReference type="PROSITE" id="PS50142">
    <property type="entry name" value="RNASE_3_2"/>
    <property type="match status" value="1"/>
</dbReference>
<accession>A0AAN8X4K9</accession>
<feature type="non-terminal residue" evidence="3">
    <location>
        <position position="1"/>
    </location>
</feature>
<comment type="caution">
    <text evidence="3">The sequence shown here is derived from an EMBL/GenBank/DDBJ whole genome shotgun (WGS) entry which is preliminary data.</text>
</comment>
<dbReference type="AlphaFoldDB" id="A0AAN8X4K9"/>
<protein>
    <recommendedName>
        <fullName evidence="2">RNase III domain-containing protein</fullName>
    </recommendedName>
</protein>
<feature type="domain" description="RNase III" evidence="2">
    <location>
        <begin position="35"/>
        <end position="127"/>
    </location>
</feature>
<dbReference type="Gene3D" id="1.10.1520.10">
    <property type="entry name" value="Ribonuclease III domain"/>
    <property type="match status" value="1"/>
</dbReference>
<name>A0AAN8X4K9_HALRR</name>
<keyword evidence="1" id="KW-0378">Hydrolase</keyword>
<organism evidence="3 4">
    <name type="scientific">Halocaridina rubra</name>
    <name type="common">Hawaiian red shrimp</name>
    <dbReference type="NCBI Taxonomy" id="373956"/>
    <lineage>
        <taxon>Eukaryota</taxon>
        <taxon>Metazoa</taxon>
        <taxon>Ecdysozoa</taxon>
        <taxon>Arthropoda</taxon>
        <taxon>Crustacea</taxon>
        <taxon>Multicrustacea</taxon>
        <taxon>Malacostraca</taxon>
        <taxon>Eumalacostraca</taxon>
        <taxon>Eucarida</taxon>
        <taxon>Decapoda</taxon>
        <taxon>Pleocyemata</taxon>
        <taxon>Caridea</taxon>
        <taxon>Atyoidea</taxon>
        <taxon>Atyidae</taxon>
        <taxon>Halocaridina</taxon>
    </lineage>
</organism>
<dbReference type="SMART" id="SM00535">
    <property type="entry name" value="RIBOc"/>
    <property type="match status" value="1"/>
</dbReference>
<dbReference type="PANTHER" id="PTHR14950:SF37">
    <property type="entry name" value="ENDORIBONUCLEASE DICER"/>
    <property type="match status" value="1"/>
</dbReference>
<dbReference type="InterPro" id="IPR000999">
    <property type="entry name" value="RNase_III_dom"/>
</dbReference>
<dbReference type="InterPro" id="IPR036389">
    <property type="entry name" value="RNase_III_sf"/>
</dbReference>
<evidence type="ECO:0000313" key="4">
    <source>
        <dbReference type="Proteomes" id="UP001381693"/>
    </source>
</evidence>
<dbReference type="EMBL" id="JAXCGZ010013807">
    <property type="protein sequence ID" value="KAK7071929.1"/>
    <property type="molecule type" value="Genomic_DNA"/>
</dbReference>
<dbReference type="Pfam" id="PF14622">
    <property type="entry name" value="Ribonucleas_3_3"/>
    <property type="match status" value="1"/>
</dbReference>
<reference evidence="3 4" key="1">
    <citation type="submission" date="2023-11" db="EMBL/GenBank/DDBJ databases">
        <title>Halocaridina rubra genome assembly.</title>
        <authorList>
            <person name="Smith C."/>
        </authorList>
    </citation>
    <scope>NUCLEOTIDE SEQUENCE [LARGE SCALE GENOMIC DNA]</scope>
    <source>
        <strain evidence="3">EP-1</strain>
        <tissue evidence="3">Whole</tissue>
    </source>
</reference>
<evidence type="ECO:0000259" key="2">
    <source>
        <dbReference type="PROSITE" id="PS50142"/>
    </source>
</evidence>
<dbReference type="PANTHER" id="PTHR14950">
    <property type="entry name" value="DICER-RELATED"/>
    <property type="match status" value="1"/>
</dbReference>
<dbReference type="CDD" id="cd00593">
    <property type="entry name" value="RIBOc"/>
    <property type="match status" value="1"/>
</dbReference>
<gene>
    <name evidence="3" type="ORF">SK128_008434</name>
</gene>
<proteinExistence type="predicted"/>
<feature type="non-terminal residue" evidence="3">
    <location>
        <position position="164"/>
    </location>
</feature>
<dbReference type="GO" id="GO:0004525">
    <property type="term" value="F:ribonuclease III activity"/>
    <property type="evidence" value="ECO:0007669"/>
    <property type="project" value="InterPro"/>
</dbReference>
<dbReference type="SUPFAM" id="SSF69065">
    <property type="entry name" value="RNase III domain-like"/>
    <property type="match status" value="1"/>
</dbReference>